<proteinExistence type="inferred from homology"/>
<evidence type="ECO:0000256" key="8">
    <source>
        <dbReference type="ARBA" id="ARBA00023136"/>
    </source>
</evidence>
<organism evidence="11 12">
    <name type="scientific">Piromyces finnis</name>
    <dbReference type="NCBI Taxonomy" id="1754191"/>
    <lineage>
        <taxon>Eukaryota</taxon>
        <taxon>Fungi</taxon>
        <taxon>Fungi incertae sedis</taxon>
        <taxon>Chytridiomycota</taxon>
        <taxon>Chytridiomycota incertae sedis</taxon>
        <taxon>Neocallimastigomycetes</taxon>
        <taxon>Neocallimastigales</taxon>
        <taxon>Neocallimastigaceae</taxon>
        <taxon>Piromyces</taxon>
    </lineage>
</organism>
<dbReference type="Proteomes" id="UP000193719">
    <property type="component" value="Unassembled WGS sequence"/>
</dbReference>
<comment type="subcellular location">
    <subcellularLocation>
        <location evidence="1">Endomembrane system</location>
        <topology evidence="1">Multi-pass membrane protein</topology>
    </subcellularLocation>
</comment>
<evidence type="ECO:0000256" key="7">
    <source>
        <dbReference type="ARBA" id="ARBA00023065"/>
    </source>
</evidence>
<reference evidence="11 12" key="2">
    <citation type="submission" date="2016-08" db="EMBL/GenBank/DDBJ databases">
        <title>Pervasive Adenine N6-methylation of Active Genes in Fungi.</title>
        <authorList>
            <consortium name="DOE Joint Genome Institute"/>
            <person name="Mondo S.J."/>
            <person name="Dannebaum R.O."/>
            <person name="Kuo R.C."/>
            <person name="Labutti K."/>
            <person name="Haridas S."/>
            <person name="Kuo A."/>
            <person name="Salamov A."/>
            <person name="Ahrendt S.R."/>
            <person name="Lipzen A."/>
            <person name="Sullivan W."/>
            <person name="Andreopoulos W.B."/>
            <person name="Clum A."/>
            <person name="Lindquist E."/>
            <person name="Daum C."/>
            <person name="Ramamoorthy G.K."/>
            <person name="Gryganskyi A."/>
            <person name="Culley D."/>
            <person name="Magnuson J.K."/>
            <person name="James T.Y."/>
            <person name="O'Malley M.A."/>
            <person name="Stajich J.E."/>
            <person name="Spatafora J.W."/>
            <person name="Visel A."/>
            <person name="Grigoriev I.V."/>
        </authorList>
    </citation>
    <scope>NUCLEOTIDE SEQUENCE [LARGE SCALE GENOMIC DNA]</scope>
    <source>
        <strain evidence="12">finn</strain>
    </source>
</reference>
<reference evidence="11 12" key="1">
    <citation type="submission" date="2016-08" db="EMBL/GenBank/DDBJ databases">
        <title>Genomes of anaerobic fungi encode conserved fungal cellulosomes for biomass hydrolysis.</title>
        <authorList>
            <consortium name="DOE Joint Genome Institute"/>
            <person name="Haitjema C.H."/>
            <person name="Gilmore S.P."/>
            <person name="Henske J.K."/>
            <person name="Solomon K.V."/>
            <person name="De Groot R."/>
            <person name="Kuo A."/>
            <person name="Mondo S.J."/>
            <person name="Salamov A.A."/>
            <person name="Labutti K."/>
            <person name="Zhao Z."/>
            <person name="Chiniquy J."/>
            <person name="Barry K."/>
            <person name="Brewer H.M."/>
            <person name="Purvine S.O."/>
            <person name="Wright A.T."/>
            <person name="Boxma B."/>
            <person name="Van Alen T."/>
            <person name="Hackstein J.H."/>
            <person name="Baker S.E."/>
            <person name="Grigoriev I.V."/>
            <person name="O'Malley M.A."/>
        </authorList>
    </citation>
    <scope>NUCLEOTIDE SEQUENCE [LARGE SCALE GENOMIC DNA]</scope>
    <source>
        <strain evidence="12">finn</strain>
    </source>
</reference>
<keyword evidence="6 9" id="KW-1133">Transmembrane helix</keyword>
<dbReference type="InterPro" id="IPR008389">
    <property type="entry name" value="ATPase_V0-cplx_e1/e2_su"/>
</dbReference>
<protein>
    <submittedName>
        <fullName evidence="11">ATPase, V0 complex, subunit E</fullName>
    </submittedName>
</protein>
<dbReference type="OrthoDB" id="1508846at2759"/>
<dbReference type="EMBL" id="MCFH01000042">
    <property type="protein sequence ID" value="ORX45057.1"/>
    <property type="molecule type" value="Genomic_DNA"/>
</dbReference>
<keyword evidence="10" id="KW-0732">Signal</keyword>
<name>A0A1Y1V1P1_9FUNG</name>
<feature type="chain" id="PRO_5012237367" evidence="10">
    <location>
        <begin position="21"/>
        <end position="71"/>
    </location>
</feature>
<sequence length="71" mass="7964">MGVRVLLIVLAVIFVLSVLALLFTPKGPNQAVIRTSIVLTLACCYLMWAITYMCQMNPLISPERVERIKNN</sequence>
<gene>
    <name evidence="11" type="ORF">BCR36DRAFT_300525</name>
</gene>
<keyword evidence="3" id="KW-0813">Transport</keyword>
<evidence type="ECO:0000256" key="4">
    <source>
        <dbReference type="ARBA" id="ARBA00022692"/>
    </source>
</evidence>
<dbReference type="GO" id="GO:0046961">
    <property type="term" value="F:proton-transporting ATPase activity, rotational mechanism"/>
    <property type="evidence" value="ECO:0007669"/>
    <property type="project" value="InterPro"/>
</dbReference>
<keyword evidence="5" id="KW-0375">Hydrogen ion transport</keyword>
<evidence type="ECO:0000256" key="10">
    <source>
        <dbReference type="SAM" id="SignalP"/>
    </source>
</evidence>
<evidence type="ECO:0000313" key="11">
    <source>
        <dbReference type="EMBL" id="ORX45057.1"/>
    </source>
</evidence>
<accession>A0A1Y1V1P1</accession>
<evidence type="ECO:0000256" key="9">
    <source>
        <dbReference type="SAM" id="Phobius"/>
    </source>
</evidence>
<dbReference type="GO" id="GO:0000220">
    <property type="term" value="C:vacuolar proton-transporting V-type ATPase, V0 domain"/>
    <property type="evidence" value="ECO:0007669"/>
    <property type="project" value="TreeGrafter"/>
</dbReference>
<evidence type="ECO:0000256" key="3">
    <source>
        <dbReference type="ARBA" id="ARBA00022448"/>
    </source>
</evidence>
<feature type="signal peptide" evidence="10">
    <location>
        <begin position="1"/>
        <end position="20"/>
    </location>
</feature>
<evidence type="ECO:0000313" key="12">
    <source>
        <dbReference type="Proteomes" id="UP000193719"/>
    </source>
</evidence>
<keyword evidence="4 9" id="KW-0812">Transmembrane</keyword>
<feature type="transmembrane region" description="Helical" evidence="9">
    <location>
        <begin position="36"/>
        <end position="54"/>
    </location>
</feature>
<keyword evidence="8 9" id="KW-0472">Membrane</keyword>
<keyword evidence="7" id="KW-0406">Ion transport</keyword>
<keyword evidence="12" id="KW-1185">Reference proteome</keyword>
<comment type="caution">
    <text evidence="11">The sequence shown here is derived from an EMBL/GenBank/DDBJ whole genome shotgun (WGS) entry which is preliminary data.</text>
</comment>
<dbReference type="AlphaFoldDB" id="A0A1Y1V1P1"/>
<evidence type="ECO:0000256" key="5">
    <source>
        <dbReference type="ARBA" id="ARBA00022781"/>
    </source>
</evidence>
<evidence type="ECO:0000256" key="6">
    <source>
        <dbReference type="ARBA" id="ARBA00022989"/>
    </source>
</evidence>
<dbReference type="Pfam" id="PF05493">
    <property type="entry name" value="ATP_synt_H"/>
    <property type="match status" value="1"/>
</dbReference>
<evidence type="ECO:0000256" key="1">
    <source>
        <dbReference type="ARBA" id="ARBA00004127"/>
    </source>
</evidence>
<evidence type="ECO:0000256" key="2">
    <source>
        <dbReference type="ARBA" id="ARBA00008328"/>
    </source>
</evidence>
<dbReference type="GO" id="GO:0012505">
    <property type="term" value="C:endomembrane system"/>
    <property type="evidence" value="ECO:0007669"/>
    <property type="project" value="UniProtKB-SubCell"/>
</dbReference>
<dbReference type="GO" id="GO:0007035">
    <property type="term" value="P:vacuolar acidification"/>
    <property type="evidence" value="ECO:0007669"/>
    <property type="project" value="TreeGrafter"/>
</dbReference>
<dbReference type="PANTHER" id="PTHR12263:SF0">
    <property type="entry name" value="V-TYPE PROTON ATPASE SUBUNIT"/>
    <property type="match status" value="1"/>
</dbReference>
<comment type="similarity">
    <text evidence="2">Belongs to the V-ATPase e1/e2 subunit family.</text>
</comment>
<dbReference type="STRING" id="1754191.A0A1Y1V1P1"/>
<dbReference type="PANTHER" id="PTHR12263">
    <property type="entry name" value="VACUOLAR ATP SYNTHASE SUBUNIT H"/>
    <property type="match status" value="1"/>
</dbReference>